<accession>A0A179FXB0</accession>
<dbReference type="OrthoDB" id="5148775at2759"/>
<keyword evidence="1" id="KW-0732">Signal</keyword>
<feature type="signal peptide" evidence="1">
    <location>
        <begin position="1"/>
        <end position="23"/>
    </location>
</feature>
<gene>
    <name evidence="2" type="ORF">VFPPC_02796</name>
</gene>
<dbReference type="GO" id="GO:0016301">
    <property type="term" value="F:kinase activity"/>
    <property type="evidence" value="ECO:0007669"/>
    <property type="project" value="UniProtKB-KW"/>
</dbReference>
<name>A0A179FXB0_METCM</name>
<dbReference type="RefSeq" id="XP_018146842.1">
    <property type="nucleotide sequence ID" value="XM_018282386.1"/>
</dbReference>
<evidence type="ECO:0000256" key="1">
    <source>
        <dbReference type="SAM" id="SignalP"/>
    </source>
</evidence>
<sequence>MAPLRSLLLGGTVWCLLASRAISASTNQTSSAGCHASDKDFGPPFNTTGTASFNLGSVGYKNTKPWYLTIGLKDRRDLNASYTGTQTVNSYVSLPDDFINRADGNYTQMCAYRLVEQNSTAAEGNGSCMGVLSDACTKYIQTFQESTSFSDGKCPEFSPGKGCGDSIFQLAIPTNFTSTNCSTSGLPGVAEIPQNYTTRGLFGIAWSIGDKEINSFDAYDLHVRQPNPILLVFGYNQGYSQDNNHETIYVAKLFCVAPDHVAAGSRDPKSSAIELRVNKAMVLAMAAMSFVMCIL</sequence>
<comment type="caution">
    <text evidence="2">The sequence shown here is derived from an EMBL/GenBank/DDBJ whole genome shotgun (WGS) entry which is preliminary data.</text>
</comment>
<organism evidence="2 3">
    <name type="scientific">Pochonia chlamydosporia 170</name>
    <dbReference type="NCBI Taxonomy" id="1380566"/>
    <lineage>
        <taxon>Eukaryota</taxon>
        <taxon>Fungi</taxon>
        <taxon>Dikarya</taxon>
        <taxon>Ascomycota</taxon>
        <taxon>Pezizomycotina</taxon>
        <taxon>Sordariomycetes</taxon>
        <taxon>Hypocreomycetidae</taxon>
        <taxon>Hypocreales</taxon>
        <taxon>Clavicipitaceae</taxon>
        <taxon>Pochonia</taxon>
    </lineage>
</organism>
<dbReference type="STRING" id="1380566.A0A179FXB0"/>
<protein>
    <submittedName>
        <fullName evidence="2">Protein kinase-like domain</fullName>
    </submittedName>
</protein>
<proteinExistence type="predicted"/>
<dbReference type="AlphaFoldDB" id="A0A179FXB0"/>
<reference evidence="2 3" key="1">
    <citation type="journal article" date="2016" name="PLoS Pathog.">
        <title>Biosynthesis of antibiotic leucinostatins in bio-control fungus Purpureocillium lilacinum and their inhibition on phytophthora revealed by genome mining.</title>
        <authorList>
            <person name="Wang G."/>
            <person name="Liu Z."/>
            <person name="Lin R."/>
            <person name="Li E."/>
            <person name="Mao Z."/>
            <person name="Ling J."/>
            <person name="Yang Y."/>
            <person name="Yin W.B."/>
            <person name="Xie B."/>
        </authorList>
    </citation>
    <scope>NUCLEOTIDE SEQUENCE [LARGE SCALE GENOMIC DNA]</scope>
    <source>
        <strain evidence="2">170</strain>
    </source>
</reference>
<dbReference type="Proteomes" id="UP000078397">
    <property type="component" value="Unassembled WGS sequence"/>
</dbReference>
<dbReference type="PROSITE" id="PS51257">
    <property type="entry name" value="PROKAR_LIPOPROTEIN"/>
    <property type="match status" value="1"/>
</dbReference>
<feature type="chain" id="PRO_5008102097" evidence="1">
    <location>
        <begin position="24"/>
        <end position="295"/>
    </location>
</feature>
<keyword evidence="3" id="KW-1185">Reference proteome</keyword>
<dbReference type="GeneID" id="28846380"/>
<evidence type="ECO:0000313" key="3">
    <source>
        <dbReference type="Proteomes" id="UP000078397"/>
    </source>
</evidence>
<dbReference type="EMBL" id="LSBJ02000002">
    <property type="protein sequence ID" value="OAQ70305.1"/>
    <property type="molecule type" value="Genomic_DNA"/>
</dbReference>
<dbReference type="KEGG" id="pchm:VFPPC_02796"/>
<evidence type="ECO:0000313" key="2">
    <source>
        <dbReference type="EMBL" id="OAQ70305.1"/>
    </source>
</evidence>